<dbReference type="EMBL" id="BAABFL010000463">
    <property type="protein sequence ID" value="GAA4651835.1"/>
    <property type="molecule type" value="Genomic_DNA"/>
</dbReference>
<feature type="domain" description="ABC transmembrane type-1" evidence="8">
    <location>
        <begin position="58"/>
        <end position="238"/>
    </location>
</feature>
<dbReference type="InterPro" id="IPR000515">
    <property type="entry name" value="MetI-like"/>
</dbReference>
<dbReference type="SUPFAM" id="SSF161098">
    <property type="entry name" value="MetI-like"/>
    <property type="match status" value="1"/>
</dbReference>
<organism evidence="9 10">
    <name type="scientific">Kistimonas scapharcae</name>
    <dbReference type="NCBI Taxonomy" id="1036133"/>
    <lineage>
        <taxon>Bacteria</taxon>
        <taxon>Pseudomonadati</taxon>
        <taxon>Pseudomonadota</taxon>
        <taxon>Gammaproteobacteria</taxon>
        <taxon>Oceanospirillales</taxon>
        <taxon>Endozoicomonadaceae</taxon>
        <taxon>Kistimonas</taxon>
    </lineage>
</organism>
<feature type="transmembrane region" description="Helical" evidence="7">
    <location>
        <begin position="124"/>
        <end position="143"/>
    </location>
</feature>
<keyword evidence="10" id="KW-1185">Reference proteome</keyword>
<sequence length="256" mass="27934">MLENKKRGWLLSLLSLGARLSLWQCVSLFNEAGLIPSPAQILTTFYDLLVSGELGRHTLASLGRLLPGWLLGISIGATLGTLLAVSRRLFYLFIPWLALLFPIPKIALFPLFIILFGIGDSSRIITIMAGVLFPALFCVYQGVKAIPGNLVDMGWSFQLSKKTIIRHIILPGAYPGLFLAFRLTTPIALIVLVAAEMLGAQEGIGSLILAAGGMAQMDILFAGVLVLSLIGLSVMVFWNWLEARVIHWQSSVSLFR</sequence>
<dbReference type="Proteomes" id="UP001500604">
    <property type="component" value="Unassembled WGS sequence"/>
</dbReference>
<evidence type="ECO:0000256" key="3">
    <source>
        <dbReference type="ARBA" id="ARBA00022475"/>
    </source>
</evidence>
<keyword evidence="2 7" id="KW-0813">Transport</keyword>
<dbReference type="InterPro" id="IPR035906">
    <property type="entry name" value="MetI-like_sf"/>
</dbReference>
<comment type="similarity">
    <text evidence="7">Belongs to the binding-protein-dependent transport system permease family.</text>
</comment>
<evidence type="ECO:0000313" key="9">
    <source>
        <dbReference type="EMBL" id="GAA4651835.1"/>
    </source>
</evidence>
<name>A0ABP8V984_9GAMM</name>
<comment type="caution">
    <text evidence="9">The sequence shown here is derived from an EMBL/GenBank/DDBJ whole genome shotgun (WGS) entry which is preliminary data.</text>
</comment>
<evidence type="ECO:0000256" key="2">
    <source>
        <dbReference type="ARBA" id="ARBA00022448"/>
    </source>
</evidence>
<protein>
    <submittedName>
        <fullName evidence="9">ABC transporter permease</fullName>
    </submittedName>
</protein>
<keyword evidence="6 7" id="KW-0472">Membrane</keyword>
<feature type="transmembrane region" description="Helical" evidence="7">
    <location>
        <begin position="187"/>
        <end position="212"/>
    </location>
</feature>
<evidence type="ECO:0000256" key="6">
    <source>
        <dbReference type="ARBA" id="ARBA00023136"/>
    </source>
</evidence>
<proteinExistence type="inferred from homology"/>
<dbReference type="PANTHER" id="PTHR30151">
    <property type="entry name" value="ALKANE SULFONATE ABC TRANSPORTER-RELATED, MEMBRANE SUBUNIT"/>
    <property type="match status" value="1"/>
</dbReference>
<reference evidence="10" key="1">
    <citation type="journal article" date="2019" name="Int. J. Syst. Evol. Microbiol.">
        <title>The Global Catalogue of Microorganisms (GCM) 10K type strain sequencing project: providing services to taxonomists for standard genome sequencing and annotation.</title>
        <authorList>
            <consortium name="The Broad Institute Genomics Platform"/>
            <consortium name="The Broad Institute Genome Sequencing Center for Infectious Disease"/>
            <person name="Wu L."/>
            <person name="Ma J."/>
        </authorList>
    </citation>
    <scope>NUCLEOTIDE SEQUENCE [LARGE SCALE GENOMIC DNA]</scope>
    <source>
        <strain evidence="10">JCM 17805</strain>
    </source>
</reference>
<evidence type="ECO:0000313" key="10">
    <source>
        <dbReference type="Proteomes" id="UP001500604"/>
    </source>
</evidence>
<dbReference type="Gene3D" id="1.10.3720.10">
    <property type="entry name" value="MetI-like"/>
    <property type="match status" value="1"/>
</dbReference>
<feature type="transmembrane region" description="Helical" evidence="7">
    <location>
        <begin position="65"/>
        <end position="85"/>
    </location>
</feature>
<feature type="transmembrane region" description="Helical" evidence="7">
    <location>
        <begin position="164"/>
        <end position="181"/>
    </location>
</feature>
<keyword evidence="5 7" id="KW-1133">Transmembrane helix</keyword>
<comment type="subcellular location">
    <subcellularLocation>
        <location evidence="1 7">Cell membrane</location>
        <topology evidence="1 7">Multi-pass membrane protein</topology>
    </subcellularLocation>
</comment>
<gene>
    <name evidence="9" type="ORF">GCM10023116_41190</name>
</gene>
<keyword evidence="3" id="KW-1003">Cell membrane</keyword>
<evidence type="ECO:0000256" key="1">
    <source>
        <dbReference type="ARBA" id="ARBA00004651"/>
    </source>
</evidence>
<dbReference type="PANTHER" id="PTHR30151:SF38">
    <property type="entry name" value="ALIPHATIC SULFONATES TRANSPORT PERMEASE PROTEIN SSUC-RELATED"/>
    <property type="match status" value="1"/>
</dbReference>
<dbReference type="RefSeq" id="WP_345198287.1">
    <property type="nucleotide sequence ID" value="NZ_BAABFL010000463.1"/>
</dbReference>
<dbReference type="CDD" id="cd06261">
    <property type="entry name" value="TM_PBP2"/>
    <property type="match status" value="1"/>
</dbReference>
<accession>A0ABP8V984</accession>
<evidence type="ECO:0000256" key="7">
    <source>
        <dbReference type="RuleBase" id="RU363032"/>
    </source>
</evidence>
<evidence type="ECO:0000259" key="8">
    <source>
        <dbReference type="PROSITE" id="PS50928"/>
    </source>
</evidence>
<dbReference type="Pfam" id="PF00528">
    <property type="entry name" value="BPD_transp_1"/>
    <property type="match status" value="1"/>
</dbReference>
<evidence type="ECO:0000256" key="5">
    <source>
        <dbReference type="ARBA" id="ARBA00022989"/>
    </source>
</evidence>
<evidence type="ECO:0000256" key="4">
    <source>
        <dbReference type="ARBA" id="ARBA00022692"/>
    </source>
</evidence>
<feature type="transmembrane region" description="Helical" evidence="7">
    <location>
        <begin position="219"/>
        <end position="241"/>
    </location>
</feature>
<dbReference type="PROSITE" id="PS50928">
    <property type="entry name" value="ABC_TM1"/>
    <property type="match status" value="1"/>
</dbReference>
<feature type="transmembrane region" description="Helical" evidence="7">
    <location>
        <begin position="97"/>
        <end position="118"/>
    </location>
</feature>
<keyword evidence="4 7" id="KW-0812">Transmembrane</keyword>